<dbReference type="KEGG" id="psul:AU252_12220"/>
<gene>
    <name evidence="2" type="ORF">AU252_12220</name>
</gene>
<dbReference type="InterPro" id="IPR018960">
    <property type="entry name" value="DUF1990"/>
</dbReference>
<dbReference type="AlphaFoldDB" id="A0A0U3QQE8"/>
<evidence type="ECO:0000313" key="3">
    <source>
        <dbReference type="Proteomes" id="UP000065151"/>
    </source>
</evidence>
<organism evidence="2">
    <name type="scientific">Pseudarthrobacter sulfonivorans</name>
    <dbReference type="NCBI Taxonomy" id="121292"/>
    <lineage>
        <taxon>Bacteria</taxon>
        <taxon>Bacillati</taxon>
        <taxon>Actinomycetota</taxon>
        <taxon>Actinomycetes</taxon>
        <taxon>Micrococcales</taxon>
        <taxon>Micrococcaceae</taxon>
        <taxon>Pseudarthrobacter</taxon>
    </lineage>
</organism>
<dbReference type="RefSeq" id="WP_058930953.1">
    <property type="nucleotide sequence ID" value="NZ_CP013747.1"/>
</dbReference>
<protein>
    <recommendedName>
        <fullName evidence="1">DUF1990 domain-containing protein</fullName>
    </recommendedName>
</protein>
<dbReference type="PANTHER" id="PTHR34202">
    <property type="entry name" value="UPF0548 PROTEIN"/>
    <property type="match status" value="1"/>
</dbReference>
<dbReference type="Pfam" id="PF09348">
    <property type="entry name" value="DUF1990"/>
    <property type="match status" value="1"/>
</dbReference>
<dbReference type="Proteomes" id="UP000065151">
    <property type="component" value="Chromosome"/>
</dbReference>
<feature type="domain" description="DUF1990" evidence="1">
    <location>
        <begin position="11"/>
        <end position="155"/>
    </location>
</feature>
<reference evidence="2 3" key="1">
    <citation type="submission" date="2015-12" db="EMBL/GenBank/DDBJ databases">
        <authorList>
            <person name="Shamseldin A."/>
            <person name="Moawad H."/>
            <person name="Abd El-Rahim W.M."/>
            <person name="Sadowsky M.J."/>
        </authorList>
    </citation>
    <scope>NUCLEOTIDE SEQUENCE [LARGE SCALE GENOMIC DNA]</scope>
    <source>
        <strain evidence="2 3">Ar51</strain>
    </source>
</reference>
<proteinExistence type="predicted"/>
<accession>A0A0U3QQE8</accession>
<name>A0A0U3QQE8_9MICC</name>
<dbReference type="PANTHER" id="PTHR34202:SF1">
    <property type="entry name" value="UPF0548 PROTEIN"/>
    <property type="match status" value="1"/>
</dbReference>
<dbReference type="PIRSF" id="PIRSF010260">
    <property type="entry name" value="UCP010260"/>
    <property type="match status" value="1"/>
</dbReference>
<evidence type="ECO:0000259" key="1">
    <source>
        <dbReference type="Pfam" id="PF09348"/>
    </source>
</evidence>
<sequence>MTSPDLRRWPPSDRKYRRSEVTAIVGSGDRVWQRAATDVLRWRVKTASGFDVDATGPVSPGDRVVVTARALGFTVVEPVEVVAVVQGPGRSGFSYRTLPGHPVDGEEAFIVHRRGDDVHLTIRSLTRAAVRQPWRVLYPILLVAQRIVRRRYLRALR</sequence>
<dbReference type="InterPro" id="IPR014457">
    <property type="entry name" value="UCP010260"/>
</dbReference>
<dbReference type="STRING" id="121292.AU252_12220"/>
<dbReference type="EMBL" id="CP013747">
    <property type="protein sequence ID" value="ALV41829.1"/>
    <property type="molecule type" value="Genomic_DNA"/>
</dbReference>
<evidence type="ECO:0000313" key="2">
    <source>
        <dbReference type="EMBL" id="ALV41829.1"/>
    </source>
</evidence>